<name>A0AAW0JVX3_MYOGA</name>
<keyword evidence="2" id="KW-1185">Reference proteome</keyword>
<proteinExistence type="predicted"/>
<organism evidence="1 2">
    <name type="scientific">Myodes glareolus</name>
    <name type="common">Bank vole</name>
    <name type="synonym">Clethrionomys glareolus</name>
    <dbReference type="NCBI Taxonomy" id="447135"/>
    <lineage>
        <taxon>Eukaryota</taxon>
        <taxon>Metazoa</taxon>
        <taxon>Chordata</taxon>
        <taxon>Craniata</taxon>
        <taxon>Vertebrata</taxon>
        <taxon>Euteleostomi</taxon>
        <taxon>Mammalia</taxon>
        <taxon>Eutheria</taxon>
        <taxon>Euarchontoglires</taxon>
        <taxon>Glires</taxon>
        <taxon>Rodentia</taxon>
        <taxon>Myomorpha</taxon>
        <taxon>Muroidea</taxon>
        <taxon>Cricetidae</taxon>
        <taxon>Arvicolinae</taxon>
        <taxon>Myodes</taxon>
    </lineage>
</organism>
<reference evidence="1 2" key="1">
    <citation type="journal article" date="2023" name="bioRxiv">
        <title>Conserved and derived expression patterns and positive selection on dental genes reveal complex evolutionary context of ever-growing rodent molars.</title>
        <authorList>
            <person name="Calamari Z.T."/>
            <person name="Song A."/>
            <person name="Cohen E."/>
            <person name="Akter M."/>
            <person name="Roy R.D."/>
            <person name="Hallikas O."/>
            <person name="Christensen M.M."/>
            <person name="Li P."/>
            <person name="Marangoni P."/>
            <person name="Jernvall J."/>
            <person name="Klein O.D."/>
        </authorList>
    </citation>
    <scope>NUCLEOTIDE SEQUENCE [LARGE SCALE GENOMIC DNA]</scope>
    <source>
        <strain evidence="1">V071</strain>
    </source>
</reference>
<dbReference type="EMBL" id="JBBHLL010000016">
    <property type="protein sequence ID" value="KAK7830917.1"/>
    <property type="molecule type" value="Genomic_DNA"/>
</dbReference>
<accession>A0AAW0JVX3</accession>
<gene>
    <name evidence="1" type="ORF">U0070_018461</name>
</gene>
<protein>
    <submittedName>
        <fullName evidence="1">Uncharacterized protein</fullName>
    </submittedName>
</protein>
<sequence>MVPRIKPRAPCKLGRKSFDSTGLPGIKVLEPDENPFWMDNKSGNSSWWGGPWDSKFFTIIIQIAQGLGEGIWAVVPDTSS</sequence>
<evidence type="ECO:0000313" key="2">
    <source>
        <dbReference type="Proteomes" id="UP001488838"/>
    </source>
</evidence>
<dbReference type="AlphaFoldDB" id="A0AAW0JVX3"/>
<evidence type="ECO:0000313" key="1">
    <source>
        <dbReference type="EMBL" id="KAK7830917.1"/>
    </source>
</evidence>
<dbReference type="Proteomes" id="UP001488838">
    <property type="component" value="Unassembled WGS sequence"/>
</dbReference>
<comment type="caution">
    <text evidence="1">The sequence shown here is derived from an EMBL/GenBank/DDBJ whole genome shotgun (WGS) entry which is preliminary data.</text>
</comment>